<feature type="compositionally biased region" description="Basic and acidic residues" evidence="2">
    <location>
        <begin position="161"/>
        <end position="173"/>
    </location>
</feature>
<dbReference type="GO" id="GO:0006518">
    <property type="term" value="P:peptide metabolic process"/>
    <property type="evidence" value="ECO:0007669"/>
    <property type="project" value="UniProtKB-ARBA"/>
</dbReference>
<dbReference type="InterPro" id="IPR029017">
    <property type="entry name" value="Enolase-like_N"/>
</dbReference>
<evidence type="ECO:0000256" key="2">
    <source>
        <dbReference type="SAM" id="MobiDB-lite"/>
    </source>
</evidence>
<evidence type="ECO:0000313" key="4">
    <source>
        <dbReference type="EMBL" id="RAI43169.1"/>
    </source>
</evidence>
<comment type="caution">
    <text evidence="4">The sequence shown here is derived from an EMBL/GenBank/DDBJ whole genome shotgun (WGS) entry which is preliminary data.</text>
</comment>
<feature type="region of interest" description="Disordered" evidence="2">
    <location>
        <begin position="139"/>
        <end position="274"/>
    </location>
</feature>
<feature type="compositionally biased region" description="Basic residues" evidence="2">
    <location>
        <begin position="203"/>
        <end position="212"/>
    </location>
</feature>
<evidence type="ECO:0000313" key="5">
    <source>
        <dbReference type="Proteomes" id="UP000249130"/>
    </source>
</evidence>
<dbReference type="InterPro" id="IPR013341">
    <property type="entry name" value="Mandelate_racemase_N_dom"/>
</dbReference>
<dbReference type="SUPFAM" id="SSF54826">
    <property type="entry name" value="Enolase N-terminal domain-like"/>
    <property type="match status" value="1"/>
</dbReference>
<dbReference type="PANTHER" id="PTHR48073">
    <property type="entry name" value="O-SUCCINYLBENZOATE SYNTHASE-RELATED"/>
    <property type="match status" value="1"/>
</dbReference>
<dbReference type="RefSeq" id="WP_111419958.1">
    <property type="nucleotide sequence ID" value="NZ_NPEX01000102.1"/>
</dbReference>
<name>A0A327KWH3_9BRAD</name>
<feature type="compositionally biased region" description="Polar residues" evidence="2">
    <location>
        <begin position="235"/>
        <end position="256"/>
    </location>
</feature>
<feature type="domain" description="Mandelate racemase/muconate lactonizing enzyme N-terminal" evidence="3">
    <location>
        <begin position="10"/>
        <end position="136"/>
    </location>
</feature>
<gene>
    <name evidence="4" type="ORF">CH341_15670</name>
</gene>
<proteinExistence type="predicted"/>
<feature type="compositionally biased region" description="Basic and acidic residues" evidence="2">
    <location>
        <begin position="224"/>
        <end position="234"/>
    </location>
</feature>
<evidence type="ECO:0000259" key="3">
    <source>
        <dbReference type="Pfam" id="PF02746"/>
    </source>
</evidence>
<dbReference type="OrthoDB" id="9802699at2"/>
<keyword evidence="1" id="KW-0479">Metal-binding</keyword>
<dbReference type="EMBL" id="NPEX01000102">
    <property type="protein sequence ID" value="RAI43169.1"/>
    <property type="molecule type" value="Genomic_DNA"/>
</dbReference>
<dbReference type="GO" id="GO:0046872">
    <property type="term" value="F:metal ion binding"/>
    <property type="evidence" value="ECO:0007669"/>
    <property type="project" value="UniProtKB-KW"/>
</dbReference>
<evidence type="ECO:0000256" key="1">
    <source>
        <dbReference type="ARBA" id="ARBA00022723"/>
    </source>
</evidence>
<reference evidence="4 5" key="1">
    <citation type="submission" date="2017-07" db="EMBL/GenBank/DDBJ databases">
        <title>Draft Genome Sequences of Select Purple Nonsulfur Bacteria.</title>
        <authorList>
            <person name="Lasarre B."/>
            <person name="Mckinlay J.B."/>
        </authorList>
    </citation>
    <scope>NUCLEOTIDE SEQUENCE [LARGE SCALE GENOMIC DNA]</scope>
    <source>
        <strain evidence="4 5">DSM 5909</strain>
    </source>
</reference>
<dbReference type="Pfam" id="PF02746">
    <property type="entry name" value="MR_MLE_N"/>
    <property type="match status" value="1"/>
</dbReference>
<dbReference type="Gene3D" id="3.30.390.10">
    <property type="entry name" value="Enolase-like, N-terminal domain"/>
    <property type="match status" value="1"/>
</dbReference>
<keyword evidence="5" id="KW-1185">Reference proteome</keyword>
<protein>
    <recommendedName>
        <fullName evidence="3">Mandelate racemase/muconate lactonizing enzyme N-terminal domain-containing protein</fullName>
    </recommendedName>
</protein>
<dbReference type="AlphaFoldDB" id="A0A327KWH3"/>
<sequence length="274" mass="29576">MTQALTVATIETFVVTLPVRRPHYWVGLTAPAGRGYLVLKLRLDNGVVGWGEAQTIGTWGGDDQSRYGETTGTALAVIREALEPALAGVDVRSLENVHAAMNRAVRGHPYAKAAVEVAIFDALGKTLGLPVYQLLGGRQLGHGRGRRRRRSGAAAHPYGHHPGDAHGDGQERQRGRHHLPHRGPGGRRPAHRRLGRRGPPAPRRGRPARRPGRSVSNGRSGHRCSVDVTHETSRSFRSAAQTARTGQNAAIFSKNQPEGRPARILTGNSTLTLL</sequence>
<feature type="compositionally biased region" description="Basic residues" evidence="2">
    <location>
        <begin position="141"/>
        <end position="151"/>
    </location>
</feature>
<accession>A0A327KWH3</accession>
<organism evidence="4 5">
    <name type="scientific">Rhodoplanes roseus</name>
    <dbReference type="NCBI Taxonomy" id="29409"/>
    <lineage>
        <taxon>Bacteria</taxon>
        <taxon>Pseudomonadati</taxon>
        <taxon>Pseudomonadota</taxon>
        <taxon>Alphaproteobacteria</taxon>
        <taxon>Hyphomicrobiales</taxon>
        <taxon>Nitrobacteraceae</taxon>
        <taxon>Rhodoplanes</taxon>
    </lineage>
</organism>
<dbReference type="PANTHER" id="PTHR48073:SF2">
    <property type="entry name" value="O-SUCCINYLBENZOATE SYNTHASE"/>
    <property type="match status" value="1"/>
</dbReference>
<feature type="compositionally biased region" description="Basic residues" evidence="2">
    <location>
        <begin position="174"/>
        <end position="196"/>
    </location>
</feature>
<dbReference type="Proteomes" id="UP000249130">
    <property type="component" value="Unassembled WGS sequence"/>
</dbReference>